<dbReference type="InterPro" id="IPR022982">
    <property type="entry name" value="Rad50_ATPase_archaeal"/>
</dbReference>
<dbReference type="GO" id="GO:0005524">
    <property type="term" value="F:ATP binding"/>
    <property type="evidence" value="ECO:0007669"/>
    <property type="project" value="UniProtKB-UniRule"/>
</dbReference>
<dbReference type="GO" id="GO:0008270">
    <property type="term" value="F:zinc ion binding"/>
    <property type="evidence" value="ECO:0007669"/>
    <property type="project" value="UniProtKB-UniRule"/>
</dbReference>
<dbReference type="Gene3D" id="1.10.287.510">
    <property type="entry name" value="Helix hairpin bin"/>
    <property type="match status" value="1"/>
</dbReference>
<reference evidence="12 13" key="1">
    <citation type="submission" date="2016-04" db="EMBL/GenBank/DDBJ databases">
        <title>Genome sequence of Methanobrevibacter cuticularis DSM 11139.</title>
        <authorList>
            <person name="Poehlein A."/>
            <person name="Seedorf H."/>
            <person name="Daniel R."/>
        </authorList>
    </citation>
    <scope>NUCLEOTIDE SEQUENCE [LARGE SCALE GENOMIC DNA]</scope>
    <source>
        <strain evidence="12 13">DSM 11139</strain>
    </source>
</reference>
<feature type="binding site" evidence="9">
    <location>
        <position position="140"/>
    </location>
    <ligand>
        <name>ATP</name>
        <dbReference type="ChEBI" id="CHEBI:30616"/>
    </ligand>
</feature>
<evidence type="ECO:0000256" key="6">
    <source>
        <dbReference type="ARBA" id="ARBA00022840"/>
    </source>
</evidence>
<keyword evidence="2 9" id="KW-0547">Nucleotide-binding</keyword>
<evidence type="ECO:0000256" key="3">
    <source>
        <dbReference type="ARBA" id="ARBA00022763"/>
    </source>
</evidence>
<feature type="coiled-coil region" evidence="9">
    <location>
        <begin position="498"/>
        <end position="560"/>
    </location>
</feature>
<comment type="cofactor">
    <cofactor evidence="9">
        <name>Zn(2+)</name>
        <dbReference type="ChEBI" id="CHEBI:29105"/>
    </cofactor>
    <text evidence="9">Binds 1 zinc ion per homodimer.</text>
</comment>
<dbReference type="Proteomes" id="UP000077275">
    <property type="component" value="Unassembled WGS sequence"/>
</dbReference>
<dbReference type="Gene3D" id="3.40.50.300">
    <property type="entry name" value="P-loop containing nucleotide triphosphate hydrolases"/>
    <property type="match status" value="2"/>
</dbReference>
<dbReference type="PANTHER" id="PTHR32114:SF2">
    <property type="entry name" value="ABC TRANSPORTER ABCH.3"/>
    <property type="match status" value="1"/>
</dbReference>
<evidence type="ECO:0000313" key="12">
    <source>
        <dbReference type="EMBL" id="KZX17507.1"/>
    </source>
</evidence>
<dbReference type="SUPFAM" id="SSF75712">
    <property type="entry name" value="Rad50 coiled-coil Zn hook"/>
    <property type="match status" value="1"/>
</dbReference>
<feature type="coiled-coil region" evidence="9">
    <location>
        <begin position="598"/>
        <end position="651"/>
    </location>
</feature>
<keyword evidence="5 9" id="KW-0862">Zinc</keyword>
<evidence type="ECO:0000256" key="9">
    <source>
        <dbReference type="HAMAP-Rule" id="MF_00449"/>
    </source>
</evidence>
<name>A0A166CXV6_9EURY</name>
<comment type="similarity">
    <text evidence="9">Belongs to the SMC family. RAD50 subfamily.</text>
</comment>
<evidence type="ECO:0000256" key="1">
    <source>
        <dbReference type="ARBA" id="ARBA00022723"/>
    </source>
</evidence>
<dbReference type="RefSeq" id="WP_067257598.1">
    <property type="nucleotide sequence ID" value="NZ_LWMW01000033.1"/>
</dbReference>
<evidence type="ECO:0000256" key="10">
    <source>
        <dbReference type="PROSITE-ProRule" id="PRU00471"/>
    </source>
</evidence>
<keyword evidence="3 9" id="KW-0227">DNA damage</keyword>
<evidence type="ECO:0000259" key="11">
    <source>
        <dbReference type="PROSITE" id="PS51131"/>
    </source>
</evidence>
<dbReference type="PANTHER" id="PTHR32114">
    <property type="entry name" value="ABC TRANSPORTER ABCH.3"/>
    <property type="match status" value="1"/>
</dbReference>
<feature type="coiled-coil region" evidence="9">
    <location>
        <begin position="315"/>
        <end position="443"/>
    </location>
</feature>
<evidence type="ECO:0000256" key="8">
    <source>
        <dbReference type="ARBA" id="ARBA00023204"/>
    </source>
</evidence>
<dbReference type="SUPFAM" id="SSF52540">
    <property type="entry name" value="P-loop containing nucleoside triphosphate hydrolases"/>
    <property type="match status" value="2"/>
</dbReference>
<sequence length="912" mass="106281">MIFTKLKLKNFKSYSNAIIDFETGINIIVGENGAGKSTILEAISFVLFKQHSGKKIDNLVRITKNKNSHETMSVSLEFNSNGNKYKIKRSRSSTSKAELLLKDEESYIRIASGDTSVNEEIQSIINMDADLFLNAIYIRQGEIANLIGKTPSEKKQLIGKLMGIEDLEKAWKNSLPLINIYENQKSELKGRVSSTSKLDEELKTKIVILDDLKIRATDFEKEFKDLERLKEKKEAEKFNIESEKVIFDKLNNNLLNETENIKKIIDDKKNFQTQLDEINKMEEEMQSLEKYVNKLPLYLNFQESVNNLKHLKKDEKYYEDKIASIKKQKEILKQERPLYEEYIQIQNKLNDFNERKSKIEGKLEVAKKLEEDRASLSEEINITKTKIDEFLDNSSKSLNIDIEDFEDFKEKLIEIKSELSDKLKEVTEEYKSKSQEVPRLEEGIKSAEKPLVELEQIDNQCPVCKSDISEDKKTELINSYNDTIKYNTEKVSKLKNGLKKLDTEMIVFENKLKDLQIIENDINKHESSLENIIKKNLEKIKELDNELNSKEETESKLKDILLLIDTQKKRQDITKENYDNYIHGEGSLDTLGKEHEARDKLREIIRNVDIEIEKIKEAISKDNYLSTQIEEEDLKSRIDDLMERNRRYNELKGSIKQKSIIESQIKSKNDDFDSIRSKIDNINHDIKASKYDEEIYKKILFIYERSQERLTELNKIMSEIKGKATEIIANIEELTKKLNENDVLKEKLENIDDYLRLLKEIRELYNKDGIQKELRNRSKPLIQKYTKEFFEQFNFNYSDLIIDEDYNVSVYGPEGETSLDMVSGGEKIAIALALRLGITRAMSKGNIETILLDEPTIHLDNYRRQELIDLLRKMAVLPQMIIVTHDAELENAADNIIKVLKQNGISELVLED</sequence>
<gene>
    <name evidence="9" type="primary">rad50</name>
    <name evidence="12" type="ORF">MBCUT_01820</name>
</gene>
<feature type="coiled-coil region" evidence="9">
    <location>
        <begin position="209"/>
        <end position="291"/>
    </location>
</feature>
<comment type="domain">
    <text evidence="9">The two conserved Cys that bind zinc constitute the zinc-hook, which separates the large intramolecular coiled coil regions. The 2 Cys residues coordinate one molecule of zinc with the help of the 2 Cys residues of the zinc-hook of another Rad50 molecule, thereby forming a V-shaped homodimer.</text>
</comment>
<comment type="caution">
    <text evidence="12">The sequence shown here is derived from an EMBL/GenBank/DDBJ whole genome shotgun (WGS) entry which is preliminary data.</text>
</comment>
<evidence type="ECO:0000256" key="4">
    <source>
        <dbReference type="ARBA" id="ARBA00022801"/>
    </source>
</evidence>
<keyword evidence="4 9" id="KW-0378">Hydrolase</keyword>
<feature type="binding site" evidence="9 10">
    <location>
        <position position="464"/>
    </location>
    <ligand>
        <name>Zn(2+)</name>
        <dbReference type="ChEBI" id="CHEBI:29105"/>
    </ligand>
</feature>
<keyword evidence="8 9" id="KW-0234">DNA repair</keyword>
<dbReference type="EMBL" id="LWMW01000033">
    <property type="protein sequence ID" value="KZX17507.1"/>
    <property type="molecule type" value="Genomic_DNA"/>
</dbReference>
<comment type="subunit">
    <text evidence="9">Homodimer. Forms a heterotetramer composed of two Mre11 subunits and two Rad50 subunits.</text>
</comment>
<dbReference type="Pfam" id="PF13476">
    <property type="entry name" value="AAA_23"/>
    <property type="match status" value="1"/>
</dbReference>
<evidence type="ECO:0000313" key="13">
    <source>
        <dbReference type="Proteomes" id="UP000077275"/>
    </source>
</evidence>
<feature type="coiled-coil region" evidence="9">
    <location>
        <begin position="703"/>
        <end position="764"/>
    </location>
</feature>
<proteinExistence type="inferred from homology"/>
<keyword evidence="6 9" id="KW-0067">ATP-binding</keyword>
<dbReference type="GO" id="GO:0016887">
    <property type="term" value="F:ATP hydrolysis activity"/>
    <property type="evidence" value="ECO:0007669"/>
    <property type="project" value="UniProtKB-UniRule"/>
</dbReference>
<accession>A0A166CXV6</accession>
<dbReference type="InterPro" id="IPR013134">
    <property type="entry name" value="Zn_hook_RAD50"/>
</dbReference>
<dbReference type="HAMAP" id="MF_00449">
    <property type="entry name" value="RAD50"/>
    <property type="match status" value="1"/>
</dbReference>
<dbReference type="OrthoDB" id="25344at2157"/>
<dbReference type="PROSITE" id="PS51131">
    <property type="entry name" value="ZN_HOOK"/>
    <property type="match status" value="1"/>
</dbReference>
<dbReference type="InterPro" id="IPR038729">
    <property type="entry name" value="Rad50/SbcC_AAA"/>
</dbReference>
<evidence type="ECO:0000256" key="2">
    <source>
        <dbReference type="ARBA" id="ARBA00022741"/>
    </source>
</evidence>
<dbReference type="GO" id="GO:0006302">
    <property type="term" value="P:double-strand break repair"/>
    <property type="evidence" value="ECO:0007669"/>
    <property type="project" value="UniProtKB-UniRule"/>
</dbReference>
<feature type="binding site" evidence="9">
    <location>
        <begin position="32"/>
        <end position="38"/>
    </location>
    <ligand>
        <name>ATP</name>
        <dbReference type="ChEBI" id="CHEBI:30616"/>
    </ligand>
</feature>
<keyword evidence="7 9" id="KW-0175">Coiled coil</keyword>
<feature type="binding site" evidence="9">
    <location>
        <begin position="821"/>
        <end position="826"/>
    </location>
    <ligand>
        <name>ATP</name>
        <dbReference type="ChEBI" id="CHEBI:30616"/>
    </ligand>
</feature>
<dbReference type="InterPro" id="IPR027417">
    <property type="entry name" value="P-loop_NTPase"/>
</dbReference>
<comment type="function">
    <text evidence="9">Part of the Rad50/Mre11 complex, which is involved in the early steps of DNA double-strand break (DSB) repair. The complex may facilitate opening of the processed DNA ends to aid in the recruitment of HerA and NurA. Rad50 controls the balance between DNA end bridging and DNA resection via ATP-dependent structural rearrangements of the Rad50/Mre11 complex.</text>
</comment>
<keyword evidence="13" id="KW-1185">Reference proteome</keyword>
<dbReference type="AlphaFoldDB" id="A0A166CXV6"/>
<dbReference type="STRING" id="47311.MBCUT_01820"/>
<organism evidence="12 13">
    <name type="scientific">Methanobrevibacter cuticularis</name>
    <dbReference type="NCBI Taxonomy" id="47311"/>
    <lineage>
        <taxon>Archaea</taxon>
        <taxon>Methanobacteriati</taxon>
        <taxon>Methanobacteriota</taxon>
        <taxon>Methanomada group</taxon>
        <taxon>Methanobacteria</taxon>
        <taxon>Methanobacteriales</taxon>
        <taxon>Methanobacteriaceae</taxon>
        <taxon>Methanobrevibacter</taxon>
    </lineage>
</organism>
<evidence type="ECO:0000256" key="5">
    <source>
        <dbReference type="ARBA" id="ARBA00022833"/>
    </source>
</evidence>
<feature type="binding site" evidence="9">
    <location>
        <position position="12"/>
    </location>
    <ligand>
        <name>ATP</name>
        <dbReference type="ChEBI" id="CHEBI:30616"/>
    </ligand>
</feature>
<protein>
    <recommendedName>
        <fullName evidence="9">DNA double-strand break repair Rad50 ATPase</fullName>
    </recommendedName>
</protein>
<keyword evidence="1 9" id="KW-0479">Metal-binding</keyword>
<feature type="binding site" evidence="9 10">
    <location>
        <position position="461"/>
    </location>
    <ligand>
        <name>Zn(2+)</name>
        <dbReference type="ChEBI" id="CHEBI:29105"/>
    </ligand>
</feature>
<dbReference type="PATRIC" id="fig|47311.3.peg.199"/>
<evidence type="ECO:0000256" key="7">
    <source>
        <dbReference type="ARBA" id="ARBA00023054"/>
    </source>
</evidence>
<feature type="domain" description="Zinc-hook" evidence="11">
    <location>
        <begin position="416"/>
        <end position="513"/>
    </location>
</feature>